<evidence type="ECO:0000313" key="4">
    <source>
        <dbReference type="EMBL" id="RFU34488.1"/>
    </source>
</evidence>
<dbReference type="OrthoDB" id="19619at2759"/>
<dbReference type="InterPro" id="IPR051975">
    <property type="entry name" value="mtLSU_mL45"/>
</dbReference>
<dbReference type="EMBL" id="NCSJ02000020">
    <property type="protein sequence ID" value="RFU34488.1"/>
    <property type="molecule type" value="Genomic_DNA"/>
</dbReference>
<dbReference type="Gene3D" id="3.10.450.240">
    <property type="match status" value="1"/>
</dbReference>
<evidence type="ECO:0008006" key="6">
    <source>
        <dbReference type="Google" id="ProtNLM"/>
    </source>
</evidence>
<dbReference type="SUPFAM" id="SSF54427">
    <property type="entry name" value="NTF2-like"/>
    <property type="match status" value="1"/>
</dbReference>
<dbReference type="Pfam" id="PF07961">
    <property type="entry name" value="MBA1"/>
    <property type="match status" value="1"/>
</dbReference>
<evidence type="ECO:0000256" key="2">
    <source>
        <dbReference type="ARBA" id="ARBA00022946"/>
    </source>
</evidence>
<comment type="subcellular location">
    <subcellularLocation>
        <location evidence="1">Mitochondrion</location>
    </subcellularLocation>
</comment>
<feature type="non-terminal residue" evidence="4">
    <location>
        <position position="187"/>
    </location>
</feature>
<reference evidence="4 5" key="1">
    <citation type="submission" date="2018-05" db="EMBL/GenBank/DDBJ databases">
        <title>Draft genome sequence of Scytalidium lignicola DSM 105466, a ubiquitous saprotrophic fungus.</title>
        <authorList>
            <person name="Buettner E."/>
            <person name="Gebauer A.M."/>
            <person name="Hofrichter M."/>
            <person name="Liers C."/>
            <person name="Kellner H."/>
        </authorList>
    </citation>
    <scope>NUCLEOTIDE SEQUENCE [LARGE SCALE GENOMIC DNA]</scope>
    <source>
        <strain evidence="4 5">DSM 105466</strain>
    </source>
</reference>
<organism evidence="4 5">
    <name type="scientific">Scytalidium lignicola</name>
    <name type="common">Hyphomycete</name>
    <dbReference type="NCBI Taxonomy" id="5539"/>
    <lineage>
        <taxon>Eukaryota</taxon>
        <taxon>Fungi</taxon>
        <taxon>Dikarya</taxon>
        <taxon>Ascomycota</taxon>
        <taxon>Pezizomycotina</taxon>
        <taxon>Leotiomycetes</taxon>
        <taxon>Leotiomycetes incertae sedis</taxon>
        <taxon>Scytalidium</taxon>
    </lineage>
</organism>
<evidence type="ECO:0000256" key="1">
    <source>
        <dbReference type="ARBA" id="ARBA00004173"/>
    </source>
</evidence>
<name>A0A3E2HM79_SCYLI</name>
<dbReference type="OMA" id="GKEEPWI"/>
<accession>A0A3E2HM79</accession>
<comment type="caution">
    <text evidence="4">The sequence shown here is derived from an EMBL/GenBank/DDBJ whole genome shotgun (WGS) entry which is preliminary data.</text>
</comment>
<dbReference type="InterPro" id="IPR024621">
    <property type="entry name" value="Mba1"/>
</dbReference>
<evidence type="ECO:0000256" key="3">
    <source>
        <dbReference type="ARBA" id="ARBA00023128"/>
    </source>
</evidence>
<dbReference type="Proteomes" id="UP000258309">
    <property type="component" value="Unassembled WGS sequence"/>
</dbReference>
<dbReference type="GO" id="GO:0032979">
    <property type="term" value="P:protein insertion into mitochondrial inner membrane from matrix"/>
    <property type="evidence" value="ECO:0007669"/>
    <property type="project" value="InterPro"/>
</dbReference>
<proteinExistence type="predicted"/>
<dbReference type="AlphaFoldDB" id="A0A3E2HM79"/>
<dbReference type="InterPro" id="IPR032710">
    <property type="entry name" value="NTF2-like_dom_sf"/>
</dbReference>
<keyword evidence="2" id="KW-0809">Transit peptide</keyword>
<protein>
    <recommendedName>
        <fullName evidence="6">Tim44-like domain-containing protein</fullName>
    </recommendedName>
</protein>
<sequence>MSRVRDRFSLLVLKLASPRDKPAGRFARLVKLQRSQLAPTGMALHRSMYEAFAEGDTTTLRRLCTDGVYDSFSARIRARPRGEKWLWEIIKYNRSPKLISDRGARFPVDGAAVRQAVVKIASKQKLTRFRGDGQVVPGTGKEKDIVEYVVLQKVYRGWKGGEWKVWGTTEETTLEEVLELEKRQKEA</sequence>
<evidence type="ECO:0000313" key="5">
    <source>
        <dbReference type="Proteomes" id="UP000258309"/>
    </source>
</evidence>
<keyword evidence="3" id="KW-0496">Mitochondrion</keyword>
<gene>
    <name evidence="4" type="ORF">B7463_g1857</name>
</gene>
<feature type="non-terminal residue" evidence="4">
    <location>
        <position position="1"/>
    </location>
</feature>
<dbReference type="PANTHER" id="PTHR28554:SF1">
    <property type="entry name" value="LARGE RIBOSOMAL SUBUNIT PROTEIN ML45"/>
    <property type="match status" value="1"/>
</dbReference>
<dbReference type="GO" id="GO:0005743">
    <property type="term" value="C:mitochondrial inner membrane"/>
    <property type="evidence" value="ECO:0007669"/>
    <property type="project" value="InterPro"/>
</dbReference>
<keyword evidence="5" id="KW-1185">Reference proteome</keyword>
<dbReference type="PANTHER" id="PTHR28554">
    <property type="entry name" value="39S RIBOSOMAL PROTEIN L45, MITOCHONDRIAL"/>
    <property type="match status" value="1"/>
</dbReference>